<proteinExistence type="predicted"/>
<evidence type="ECO:0000313" key="2">
    <source>
        <dbReference type="EMBL" id="PWK52840.1"/>
    </source>
</evidence>
<dbReference type="GO" id="GO:0016787">
    <property type="term" value="F:hydrolase activity"/>
    <property type="evidence" value="ECO:0007669"/>
    <property type="project" value="InterPro"/>
</dbReference>
<dbReference type="PANTHER" id="PTHR37844">
    <property type="entry name" value="SER/THR PROTEIN PHOSPHATASE SUPERFAMILY (AFU_ORTHOLOGUE AFUA_1G14840)"/>
    <property type="match status" value="1"/>
</dbReference>
<evidence type="ECO:0000259" key="1">
    <source>
        <dbReference type="Pfam" id="PF00149"/>
    </source>
</evidence>
<dbReference type="AlphaFoldDB" id="A0A316FZ70"/>
<dbReference type="EMBL" id="QGGU01000004">
    <property type="protein sequence ID" value="PWK52840.1"/>
    <property type="molecule type" value="Genomic_DNA"/>
</dbReference>
<dbReference type="SUPFAM" id="SSF56300">
    <property type="entry name" value="Metallo-dependent phosphatases"/>
    <property type="match status" value="1"/>
</dbReference>
<dbReference type="Proteomes" id="UP000245790">
    <property type="component" value="Unassembled WGS sequence"/>
</dbReference>
<evidence type="ECO:0000313" key="3">
    <source>
        <dbReference type="Proteomes" id="UP000245790"/>
    </source>
</evidence>
<comment type="caution">
    <text evidence="2">The sequence shown here is derived from an EMBL/GenBank/DDBJ whole genome shotgun (WGS) entry which is preliminary data.</text>
</comment>
<protein>
    <submittedName>
        <fullName evidence="2">Calcineurin-like phosphoesterase family protein</fullName>
    </submittedName>
</protein>
<organism evidence="2 3">
    <name type="scientific">Pleionea mediterranea</name>
    <dbReference type="NCBI Taxonomy" id="523701"/>
    <lineage>
        <taxon>Bacteria</taxon>
        <taxon>Pseudomonadati</taxon>
        <taxon>Pseudomonadota</taxon>
        <taxon>Gammaproteobacteria</taxon>
        <taxon>Oceanospirillales</taxon>
        <taxon>Pleioneaceae</taxon>
        <taxon>Pleionea</taxon>
    </lineage>
</organism>
<feature type="domain" description="Calcineurin-like phosphoesterase" evidence="1">
    <location>
        <begin position="4"/>
        <end position="221"/>
    </location>
</feature>
<dbReference type="RefSeq" id="WP_109762826.1">
    <property type="nucleotide sequence ID" value="NZ_QGGU01000004.1"/>
</dbReference>
<dbReference type="OrthoDB" id="356681at2"/>
<dbReference type="PANTHER" id="PTHR37844:SF2">
    <property type="entry name" value="SER_THR PROTEIN PHOSPHATASE SUPERFAMILY (AFU_ORTHOLOGUE AFUA_1G14840)"/>
    <property type="match status" value="1"/>
</dbReference>
<dbReference type="Gene3D" id="3.60.21.10">
    <property type="match status" value="1"/>
</dbReference>
<sequence>MSLPTLIVSDIHLEFGKFRLKDLPQVELAVLAGDIGIGKGARFLIEQFTNRGIDVIYITGNHEFYGREMNELCEQWRKIASENSHLHFLDKSSATVKGRRIHGTTLWTDFNNQDPELMDYAVVEMNDYKKINLSNVEVAYKHAKQRRQITPDDILKLHYSHVDYLKTNVKPGDVVVTHHAPSHRSIPYANSWEDLGLYSSNLEWLIEETKPSLWIHGHVHSSLDYRIGDTRIICNPRGYIGHYVNSRFDDKLIIEINK</sequence>
<dbReference type="InterPro" id="IPR004843">
    <property type="entry name" value="Calcineurin-like_PHP"/>
</dbReference>
<name>A0A316FZ70_9GAMM</name>
<keyword evidence="3" id="KW-1185">Reference proteome</keyword>
<accession>A0A316FZ70</accession>
<reference evidence="2 3" key="1">
    <citation type="submission" date="2018-05" db="EMBL/GenBank/DDBJ databases">
        <title>Genomic Encyclopedia of Type Strains, Phase IV (KMG-IV): sequencing the most valuable type-strain genomes for metagenomic binning, comparative biology and taxonomic classification.</title>
        <authorList>
            <person name="Goeker M."/>
        </authorList>
    </citation>
    <scope>NUCLEOTIDE SEQUENCE [LARGE SCALE GENOMIC DNA]</scope>
    <source>
        <strain evidence="2 3">DSM 25350</strain>
    </source>
</reference>
<dbReference type="InterPro" id="IPR029052">
    <property type="entry name" value="Metallo-depent_PP-like"/>
</dbReference>
<gene>
    <name evidence="2" type="ORF">C8D97_10458</name>
</gene>
<dbReference type="Pfam" id="PF00149">
    <property type="entry name" value="Metallophos"/>
    <property type="match status" value="1"/>
</dbReference>